<dbReference type="RefSeq" id="WP_188663321.1">
    <property type="nucleotide sequence ID" value="NZ_BMKC01000002.1"/>
</dbReference>
<dbReference type="InterPro" id="IPR015424">
    <property type="entry name" value="PyrdxlP-dep_Trfase"/>
</dbReference>
<keyword evidence="4 6" id="KW-0663">Pyridoxal phosphate</keyword>
<proteinExistence type="inferred from homology"/>
<comment type="caution">
    <text evidence="7">The sequence shown here is derived from an EMBL/GenBank/DDBJ whole genome shotgun (WGS) entry which is preliminary data.</text>
</comment>
<dbReference type="Proteomes" id="UP000623419">
    <property type="component" value="Unassembled WGS sequence"/>
</dbReference>
<accession>A0ABQ1HIR2</accession>
<dbReference type="Gene3D" id="3.90.1150.10">
    <property type="entry name" value="Aspartate Aminotransferase, domain 1"/>
    <property type="match status" value="1"/>
</dbReference>
<keyword evidence="7" id="KW-0808">Transferase</keyword>
<evidence type="ECO:0000313" key="7">
    <source>
        <dbReference type="EMBL" id="GGA79900.1"/>
    </source>
</evidence>
<dbReference type="PANTHER" id="PTHR11999:SF70">
    <property type="entry name" value="MIP05841P"/>
    <property type="match status" value="1"/>
</dbReference>
<dbReference type="SUPFAM" id="SSF53383">
    <property type="entry name" value="PLP-dependent transferases"/>
    <property type="match status" value="1"/>
</dbReference>
<keyword evidence="8" id="KW-1185">Reference proteome</keyword>
<protein>
    <submittedName>
        <fullName evidence="7">Aspartate aminotransferase family protein</fullName>
    </submittedName>
</protein>
<dbReference type="Pfam" id="PF00282">
    <property type="entry name" value="Pyridoxal_deC"/>
    <property type="match status" value="1"/>
</dbReference>
<dbReference type="EMBL" id="BMKC01000002">
    <property type="protein sequence ID" value="GGA79900.1"/>
    <property type="molecule type" value="Genomic_DNA"/>
</dbReference>
<evidence type="ECO:0000256" key="2">
    <source>
        <dbReference type="ARBA" id="ARBA00009533"/>
    </source>
</evidence>
<evidence type="ECO:0000256" key="4">
    <source>
        <dbReference type="ARBA" id="ARBA00022898"/>
    </source>
</evidence>
<name>A0ABQ1HIR2_9GAMM</name>
<evidence type="ECO:0000256" key="3">
    <source>
        <dbReference type="ARBA" id="ARBA00022793"/>
    </source>
</evidence>
<evidence type="ECO:0000256" key="6">
    <source>
        <dbReference type="RuleBase" id="RU000382"/>
    </source>
</evidence>
<comment type="cofactor">
    <cofactor evidence="1 6">
        <name>pyridoxal 5'-phosphate</name>
        <dbReference type="ChEBI" id="CHEBI:597326"/>
    </cofactor>
</comment>
<keyword evidence="3" id="KW-0210">Decarboxylase</keyword>
<organism evidence="7 8">
    <name type="scientific">Arenimonas soli</name>
    <dbReference type="NCBI Taxonomy" id="2269504"/>
    <lineage>
        <taxon>Bacteria</taxon>
        <taxon>Pseudomonadati</taxon>
        <taxon>Pseudomonadota</taxon>
        <taxon>Gammaproteobacteria</taxon>
        <taxon>Lysobacterales</taxon>
        <taxon>Lysobacteraceae</taxon>
        <taxon>Arenimonas</taxon>
    </lineage>
</organism>
<dbReference type="InterPro" id="IPR010977">
    <property type="entry name" value="Aromatic_deC"/>
</dbReference>
<sequence length="445" mass="47073">MNEHVDHQTALAVAHRLAAGHLDGLRAQPVAHLRLPQAPRPPDGIGFDAAMALVAERIVPWLSASPGPRYLGYVTGGATPEAVAADWLVSAWDQNVSNAAGSIAADVEKQTVDAFRDVFGLADSMHGQFVSGATAANLVCIATAREWAARQSPLPPTVFAGSAHSSVLKAMSITGIGRSRLQAVATLPGRTAVDPVALEQALSAHTTGPAVVVASAGEVNTGDFDDLVRVAELCRRFGAWLHVDGAFGLFAAFDADLHGRIAGIGHADSVTVDLHKWLNVPYDSAIAYTSRPDLQREVFSASSAYLGDDPDPLHFTPENSRRFRAFPAWMVLATRGRRGIGEWVRTNCRLAREFAQSIGATGRFEVLGGVPLNIVSFALTDGGAAERDSFVQRLNASGETFMTPGQLFGRPTVRAAFSNWATDDRDLDRIVAAVAGSMAGPGQAP</sequence>
<keyword evidence="5 6" id="KW-0456">Lyase</keyword>
<dbReference type="InterPro" id="IPR015421">
    <property type="entry name" value="PyrdxlP-dep_Trfase_major"/>
</dbReference>
<dbReference type="PANTHER" id="PTHR11999">
    <property type="entry name" value="GROUP II PYRIDOXAL-5-PHOSPHATE DECARBOXYLASE"/>
    <property type="match status" value="1"/>
</dbReference>
<evidence type="ECO:0000256" key="1">
    <source>
        <dbReference type="ARBA" id="ARBA00001933"/>
    </source>
</evidence>
<dbReference type="GO" id="GO:0008483">
    <property type="term" value="F:transaminase activity"/>
    <property type="evidence" value="ECO:0007669"/>
    <property type="project" value="UniProtKB-KW"/>
</dbReference>
<dbReference type="Gene3D" id="3.40.640.10">
    <property type="entry name" value="Type I PLP-dependent aspartate aminotransferase-like (Major domain)"/>
    <property type="match status" value="1"/>
</dbReference>
<gene>
    <name evidence="7" type="ORF">GCM10011521_17690</name>
</gene>
<dbReference type="InterPro" id="IPR002129">
    <property type="entry name" value="PyrdxlP-dep_de-COase"/>
</dbReference>
<reference evidence="8" key="1">
    <citation type="journal article" date="2019" name="Int. J. Syst. Evol. Microbiol.">
        <title>The Global Catalogue of Microorganisms (GCM) 10K type strain sequencing project: providing services to taxonomists for standard genome sequencing and annotation.</title>
        <authorList>
            <consortium name="The Broad Institute Genomics Platform"/>
            <consortium name="The Broad Institute Genome Sequencing Center for Infectious Disease"/>
            <person name="Wu L."/>
            <person name="Ma J."/>
        </authorList>
    </citation>
    <scope>NUCLEOTIDE SEQUENCE [LARGE SCALE GENOMIC DNA]</scope>
    <source>
        <strain evidence="8">CGMCC 1.15905</strain>
    </source>
</reference>
<keyword evidence="7" id="KW-0032">Aminotransferase</keyword>
<dbReference type="InterPro" id="IPR015422">
    <property type="entry name" value="PyrdxlP-dep_Trfase_small"/>
</dbReference>
<evidence type="ECO:0000256" key="5">
    <source>
        <dbReference type="ARBA" id="ARBA00023239"/>
    </source>
</evidence>
<evidence type="ECO:0000313" key="8">
    <source>
        <dbReference type="Proteomes" id="UP000623419"/>
    </source>
</evidence>
<comment type="similarity">
    <text evidence="2 6">Belongs to the group II decarboxylase family.</text>
</comment>